<organism evidence="2 3">
    <name type="scientific">Meganyctiphanes norvegica</name>
    <name type="common">Northern krill</name>
    <name type="synonym">Thysanopoda norvegica</name>
    <dbReference type="NCBI Taxonomy" id="48144"/>
    <lineage>
        <taxon>Eukaryota</taxon>
        <taxon>Metazoa</taxon>
        <taxon>Ecdysozoa</taxon>
        <taxon>Arthropoda</taxon>
        <taxon>Crustacea</taxon>
        <taxon>Multicrustacea</taxon>
        <taxon>Malacostraca</taxon>
        <taxon>Eumalacostraca</taxon>
        <taxon>Eucarida</taxon>
        <taxon>Euphausiacea</taxon>
        <taxon>Euphausiidae</taxon>
        <taxon>Meganyctiphanes</taxon>
    </lineage>
</organism>
<keyword evidence="1" id="KW-0472">Membrane</keyword>
<dbReference type="EMBL" id="CAXKWB010007589">
    <property type="protein sequence ID" value="CAL4087853.1"/>
    <property type="molecule type" value="Genomic_DNA"/>
</dbReference>
<evidence type="ECO:0000313" key="3">
    <source>
        <dbReference type="Proteomes" id="UP001497623"/>
    </source>
</evidence>
<feature type="transmembrane region" description="Helical" evidence="1">
    <location>
        <begin position="90"/>
        <end position="109"/>
    </location>
</feature>
<evidence type="ECO:0000313" key="2">
    <source>
        <dbReference type="EMBL" id="CAL4087853.1"/>
    </source>
</evidence>
<dbReference type="Proteomes" id="UP001497623">
    <property type="component" value="Unassembled WGS sequence"/>
</dbReference>
<protein>
    <submittedName>
        <fullName evidence="2">Uncharacterized protein</fullName>
    </submittedName>
</protein>
<sequence length="117" mass="13059">MNTTNFEMKSSDEWILSNPDSRLNTALDIGALTFLILDPLVILGPALIILARSTGLYDIVYSFLSIFSSAFGLIGVTVDQLRIDGDTSFNFFNYFFAITELIIDFLIMIKLSSEFPS</sequence>
<evidence type="ECO:0000256" key="1">
    <source>
        <dbReference type="SAM" id="Phobius"/>
    </source>
</evidence>
<proteinExistence type="predicted"/>
<accession>A0AAV2QI67</accession>
<keyword evidence="1" id="KW-0812">Transmembrane</keyword>
<keyword evidence="1" id="KW-1133">Transmembrane helix</keyword>
<feature type="transmembrane region" description="Helical" evidence="1">
    <location>
        <begin position="29"/>
        <end position="50"/>
    </location>
</feature>
<dbReference type="AlphaFoldDB" id="A0AAV2QI67"/>
<name>A0AAV2QI67_MEGNR</name>
<comment type="caution">
    <text evidence="2">The sequence shown here is derived from an EMBL/GenBank/DDBJ whole genome shotgun (WGS) entry which is preliminary data.</text>
</comment>
<feature type="transmembrane region" description="Helical" evidence="1">
    <location>
        <begin position="59"/>
        <end position="78"/>
    </location>
</feature>
<gene>
    <name evidence="2" type="ORF">MNOR_LOCUS13329</name>
</gene>
<reference evidence="2 3" key="1">
    <citation type="submission" date="2024-05" db="EMBL/GenBank/DDBJ databases">
        <authorList>
            <person name="Wallberg A."/>
        </authorList>
    </citation>
    <scope>NUCLEOTIDE SEQUENCE [LARGE SCALE GENOMIC DNA]</scope>
</reference>
<keyword evidence="3" id="KW-1185">Reference proteome</keyword>